<dbReference type="InterPro" id="IPR000719">
    <property type="entry name" value="Prot_kinase_dom"/>
</dbReference>
<evidence type="ECO:0000256" key="3">
    <source>
        <dbReference type="ARBA" id="ARBA00022679"/>
    </source>
</evidence>
<dbReference type="Gene3D" id="1.10.510.10">
    <property type="entry name" value="Transferase(Phosphotransferase) domain 1"/>
    <property type="match status" value="1"/>
</dbReference>
<comment type="catalytic activity">
    <reaction evidence="7">
        <text>L-threonyl-[protein] + ATP = O-phospho-L-threonyl-[protein] + ADP + H(+)</text>
        <dbReference type="Rhea" id="RHEA:46608"/>
        <dbReference type="Rhea" id="RHEA-COMP:11060"/>
        <dbReference type="Rhea" id="RHEA-COMP:11605"/>
        <dbReference type="ChEBI" id="CHEBI:15378"/>
        <dbReference type="ChEBI" id="CHEBI:30013"/>
        <dbReference type="ChEBI" id="CHEBI:30616"/>
        <dbReference type="ChEBI" id="CHEBI:61977"/>
        <dbReference type="ChEBI" id="CHEBI:456216"/>
        <dbReference type="EC" id="2.7.11.1"/>
    </reaction>
</comment>
<name>A0ABY4Y0J2_BACVA</name>
<dbReference type="RefSeq" id="WP_202329083.1">
    <property type="nucleotide sequence ID" value="NZ_CP092751.1"/>
</dbReference>
<protein>
    <recommendedName>
        <fullName evidence="1">non-specific serine/threonine protein kinase</fullName>
        <ecNumber evidence="1">2.7.11.1</ecNumber>
    </recommendedName>
</protein>
<dbReference type="EMBL" id="CP092751">
    <property type="protein sequence ID" value="USP95744.1"/>
    <property type="molecule type" value="Genomic_DNA"/>
</dbReference>
<keyword evidence="5 11" id="KW-0418">Kinase</keyword>
<keyword evidence="2" id="KW-0723">Serine/threonine-protein kinase</keyword>
<proteinExistence type="predicted"/>
<evidence type="ECO:0000256" key="7">
    <source>
        <dbReference type="ARBA" id="ARBA00047899"/>
    </source>
</evidence>
<dbReference type="Proteomes" id="UP001057348">
    <property type="component" value="Chromosome"/>
</dbReference>
<evidence type="ECO:0000313" key="12">
    <source>
        <dbReference type="Proteomes" id="UP001057348"/>
    </source>
</evidence>
<dbReference type="PANTHER" id="PTHR24363">
    <property type="entry name" value="SERINE/THREONINE PROTEIN KINASE"/>
    <property type="match status" value="1"/>
</dbReference>
<evidence type="ECO:0000256" key="2">
    <source>
        <dbReference type="ARBA" id="ARBA00022527"/>
    </source>
</evidence>
<feature type="domain" description="Protein kinase" evidence="10">
    <location>
        <begin position="25"/>
        <end position="271"/>
    </location>
</feature>
<organism evidence="11 12">
    <name type="scientific">Bacillus vallismortis</name>
    <dbReference type="NCBI Taxonomy" id="72361"/>
    <lineage>
        <taxon>Bacteria</taxon>
        <taxon>Bacillati</taxon>
        <taxon>Bacillota</taxon>
        <taxon>Bacilli</taxon>
        <taxon>Bacillales</taxon>
        <taxon>Bacillaceae</taxon>
        <taxon>Bacillus</taxon>
    </lineage>
</organism>
<comment type="catalytic activity">
    <reaction evidence="8">
        <text>L-seryl-[protein] + ATP = O-phospho-L-seryl-[protein] + ADP + H(+)</text>
        <dbReference type="Rhea" id="RHEA:17989"/>
        <dbReference type="Rhea" id="RHEA-COMP:9863"/>
        <dbReference type="Rhea" id="RHEA-COMP:11604"/>
        <dbReference type="ChEBI" id="CHEBI:15378"/>
        <dbReference type="ChEBI" id="CHEBI:29999"/>
        <dbReference type="ChEBI" id="CHEBI:30616"/>
        <dbReference type="ChEBI" id="CHEBI:83421"/>
        <dbReference type="ChEBI" id="CHEBI:456216"/>
        <dbReference type="EC" id="2.7.11.1"/>
    </reaction>
</comment>
<dbReference type="PANTHER" id="PTHR24363:SF0">
    <property type="entry name" value="SERINE_THREONINE KINASE LIKE DOMAIN CONTAINING 1"/>
    <property type="match status" value="1"/>
</dbReference>
<dbReference type="InterPro" id="IPR017441">
    <property type="entry name" value="Protein_kinase_ATP_BS"/>
</dbReference>
<evidence type="ECO:0000256" key="8">
    <source>
        <dbReference type="ARBA" id="ARBA00048679"/>
    </source>
</evidence>
<reference evidence="11" key="1">
    <citation type="submission" date="2022-02" db="EMBL/GenBank/DDBJ databases">
        <title>Draft Genome Sequence of Bacillus vallismortis Strain BL01, Isolated from Artemisia lerchiana Web. Roots.</title>
        <authorList>
            <person name="Chebotar V.K."/>
            <person name="Gancheva M.S."/>
            <person name="Chizhevskaya E.P."/>
            <person name="Komarova O.V."/>
            <person name="Baganova M.E."/>
            <person name="Zaplatkin A.N."/>
            <person name="Pishchik V.N."/>
        </authorList>
    </citation>
    <scope>NUCLEOTIDE SEQUENCE</scope>
    <source>
        <strain evidence="11">BL01</strain>
    </source>
</reference>
<dbReference type="SUPFAM" id="SSF56112">
    <property type="entry name" value="Protein kinase-like (PK-like)"/>
    <property type="match status" value="1"/>
</dbReference>
<accession>A0ABY4Y0J2</accession>
<dbReference type="Pfam" id="PF00069">
    <property type="entry name" value="Pkinase"/>
    <property type="match status" value="1"/>
</dbReference>
<keyword evidence="6 9" id="KW-0067">ATP-binding</keyword>
<evidence type="ECO:0000256" key="9">
    <source>
        <dbReference type="PROSITE-ProRule" id="PRU10141"/>
    </source>
</evidence>
<evidence type="ECO:0000259" key="10">
    <source>
        <dbReference type="PROSITE" id="PS50011"/>
    </source>
</evidence>
<keyword evidence="3" id="KW-0808">Transferase</keyword>
<dbReference type="Gene3D" id="3.30.200.20">
    <property type="entry name" value="Phosphorylase Kinase, domain 1"/>
    <property type="match status" value="1"/>
</dbReference>
<evidence type="ECO:0000313" key="11">
    <source>
        <dbReference type="EMBL" id="USP95744.1"/>
    </source>
</evidence>
<gene>
    <name evidence="11" type="ORF">MKF32_01140</name>
</gene>
<dbReference type="PROSITE" id="PS50011">
    <property type="entry name" value="PROTEIN_KINASE_DOM"/>
    <property type="match status" value="1"/>
</dbReference>
<dbReference type="InterPro" id="IPR011009">
    <property type="entry name" value="Kinase-like_dom_sf"/>
</dbReference>
<evidence type="ECO:0000256" key="4">
    <source>
        <dbReference type="ARBA" id="ARBA00022741"/>
    </source>
</evidence>
<feature type="binding site" evidence="9">
    <location>
        <position position="54"/>
    </location>
    <ligand>
        <name>ATP</name>
        <dbReference type="ChEBI" id="CHEBI:30616"/>
    </ligand>
</feature>
<evidence type="ECO:0000256" key="5">
    <source>
        <dbReference type="ARBA" id="ARBA00022777"/>
    </source>
</evidence>
<dbReference type="GO" id="GO:0016301">
    <property type="term" value="F:kinase activity"/>
    <property type="evidence" value="ECO:0007669"/>
    <property type="project" value="UniProtKB-KW"/>
</dbReference>
<evidence type="ECO:0000256" key="1">
    <source>
        <dbReference type="ARBA" id="ARBA00012513"/>
    </source>
</evidence>
<keyword evidence="12" id="KW-1185">Reference proteome</keyword>
<sequence>MALKQLKKLLFDRPLKDGVILNNRYKIEECLGMGGYGLVYLCTDLHTQTPYVLKQLRPTKAKKEKERVRFQQEMKLIKSIHHPQIPAFIEDFIIDGQAYYAMQFIEGDNIEELLFFRKQPFTELMALLLISQLLEIVEYLHDHLIFHSDIRTPNIIINNGRLCLIDFGLAKQLTTEETEEIKVRKQDDFFDLGETLLFLLYSQYKGKKKKNATWLEELTLTKEVTLLLKKLLGIDEEYQHTASIREDLNRAIQSATQKNPCPKSGTRTFLD</sequence>
<evidence type="ECO:0000256" key="6">
    <source>
        <dbReference type="ARBA" id="ARBA00022840"/>
    </source>
</evidence>
<keyword evidence="4 9" id="KW-0547">Nucleotide-binding</keyword>
<dbReference type="PROSITE" id="PS00107">
    <property type="entry name" value="PROTEIN_KINASE_ATP"/>
    <property type="match status" value="1"/>
</dbReference>
<dbReference type="EC" id="2.7.11.1" evidence="1"/>